<sequence>MAVPKVFISSTFYDLIHVRADLENFVKSLGYEPIMHERNGVAYTQDKSLEDSCYDEIANCDILICIIGNKFGTQSEDKGNYSITMNELKTAVNQKKKVYLFVQADVYTENKTYQLNKDTESFKTYYADDIKIHQFITDINNETNLPMESFKEVADIINALKNQFAGLFQRLIQQSATPTDSKTFEDFQALSNQMAILLRKMESQSDTVGKIIDGSTFYQLSTTVKLIEFLNIDPTLVGILLKDRSGIENFLGSYGYIKQEDPFDDILDEVTRYQLVSKDKVKTISISNELYDSEGKILKLPSSQILKKGIHYTEEEIPPRPLEINDDDLPF</sequence>
<accession>A0A2R5HDX2</accession>
<dbReference type="AlphaFoldDB" id="A0A2R5HDX2"/>
<protein>
    <recommendedName>
        <fullName evidence="1">DUF4062 domain-containing protein</fullName>
    </recommendedName>
</protein>
<evidence type="ECO:0000313" key="2">
    <source>
        <dbReference type="EMBL" id="GBG96263.1"/>
    </source>
</evidence>
<proteinExistence type="predicted"/>
<comment type="caution">
    <text evidence="2">The sequence shown here is derived from an EMBL/GenBank/DDBJ whole genome shotgun (WGS) entry which is preliminary data.</text>
</comment>
<feature type="domain" description="DUF4062" evidence="1">
    <location>
        <begin position="5"/>
        <end position="91"/>
    </location>
</feature>
<dbReference type="InterPro" id="IPR025139">
    <property type="entry name" value="DUF4062"/>
</dbReference>
<keyword evidence="3" id="KW-1185">Reference proteome</keyword>
<evidence type="ECO:0000313" key="3">
    <source>
        <dbReference type="Proteomes" id="UP000245021"/>
    </source>
</evidence>
<name>A0A2R5HDX2_9LACT</name>
<dbReference type="RefSeq" id="WP_109245253.1">
    <property type="nucleotide sequence ID" value="NZ_BFFO01000002.1"/>
</dbReference>
<dbReference type="Gene3D" id="3.40.50.450">
    <property type="match status" value="1"/>
</dbReference>
<reference evidence="2 3" key="1">
    <citation type="journal article" date="2018" name="Genome Announc.">
        <title>Draft Genome Sequence of Lactococcus sp. Strain NtB2 (JCM 32569), Isolated from the Gut of the Higher Termite Nasutitermes takasagoensis.</title>
        <authorList>
            <person name="Noda S."/>
            <person name="Aihara C."/>
            <person name="Yuki M."/>
            <person name="Ohkuma M."/>
        </authorList>
    </citation>
    <scope>NUCLEOTIDE SEQUENCE [LARGE SCALE GENOMIC DNA]</scope>
    <source>
        <strain evidence="2 3">NtB2</strain>
    </source>
</reference>
<organism evidence="2 3">
    <name type="scientific">Lactococcus termiticola</name>
    <dbReference type="NCBI Taxonomy" id="2169526"/>
    <lineage>
        <taxon>Bacteria</taxon>
        <taxon>Bacillati</taxon>
        <taxon>Bacillota</taxon>
        <taxon>Bacilli</taxon>
        <taxon>Lactobacillales</taxon>
        <taxon>Streptococcaceae</taxon>
        <taxon>Lactococcus</taxon>
    </lineage>
</organism>
<dbReference type="OrthoDB" id="72299at2"/>
<dbReference type="EMBL" id="BFFO01000002">
    <property type="protein sequence ID" value="GBG96263.1"/>
    <property type="molecule type" value="Genomic_DNA"/>
</dbReference>
<dbReference type="Pfam" id="PF13271">
    <property type="entry name" value="DUF4062"/>
    <property type="match status" value="1"/>
</dbReference>
<gene>
    <name evidence="2" type="ORF">NtB2_00374</name>
</gene>
<evidence type="ECO:0000259" key="1">
    <source>
        <dbReference type="Pfam" id="PF13271"/>
    </source>
</evidence>
<dbReference type="Proteomes" id="UP000245021">
    <property type="component" value="Unassembled WGS sequence"/>
</dbReference>